<comment type="similarity">
    <text evidence="1">Belongs to the small GTPase superfamily. Rab family.</text>
</comment>
<dbReference type="Gene3D" id="3.40.50.300">
    <property type="entry name" value="P-loop containing nucleotide triphosphate hydrolases"/>
    <property type="match status" value="1"/>
</dbReference>
<dbReference type="SMART" id="SM00176">
    <property type="entry name" value="RAN"/>
    <property type="match status" value="1"/>
</dbReference>
<dbReference type="RefSeq" id="XP_044553696.1">
    <property type="nucleotide sequence ID" value="XM_044689146.1"/>
</dbReference>
<evidence type="ECO:0000313" key="6">
    <source>
        <dbReference type="EMBL" id="KAG2391802.1"/>
    </source>
</evidence>
<organism evidence="6 7">
    <name type="scientific">Naegleria lovaniensis</name>
    <name type="common">Amoeba</name>
    <dbReference type="NCBI Taxonomy" id="51637"/>
    <lineage>
        <taxon>Eukaryota</taxon>
        <taxon>Discoba</taxon>
        <taxon>Heterolobosea</taxon>
        <taxon>Tetramitia</taxon>
        <taxon>Eutetramitia</taxon>
        <taxon>Vahlkampfiidae</taxon>
        <taxon>Naegleria</taxon>
    </lineage>
</organism>
<evidence type="ECO:0008006" key="8">
    <source>
        <dbReference type="Google" id="ProtNLM"/>
    </source>
</evidence>
<evidence type="ECO:0000256" key="3">
    <source>
        <dbReference type="ARBA" id="ARBA00023134"/>
    </source>
</evidence>
<name>A0AA88H201_NAELO</name>
<dbReference type="InterPro" id="IPR001806">
    <property type="entry name" value="Small_GTPase"/>
</dbReference>
<dbReference type="PROSITE" id="PS51421">
    <property type="entry name" value="RAS"/>
    <property type="match status" value="1"/>
</dbReference>
<proteinExistence type="inferred from homology"/>
<dbReference type="PRINTS" id="PR00449">
    <property type="entry name" value="RASTRNSFRMNG"/>
</dbReference>
<dbReference type="FunFam" id="3.40.50.300:FF:001129">
    <property type="entry name" value="ras-related protein Rab-44 isoform X2"/>
    <property type="match status" value="1"/>
</dbReference>
<dbReference type="InterPro" id="IPR050305">
    <property type="entry name" value="Small_GTPase_Rab"/>
</dbReference>
<evidence type="ECO:0000256" key="2">
    <source>
        <dbReference type="ARBA" id="ARBA00022741"/>
    </source>
</evidence>
<gene>
    <name evidence="6" type="ORF">C9374_013287</name>
</gene>
<dbReference type="SMART" id="SM00174">
    <property type="entry name" value="RHO"/>
    <property type="match status" value="1"/>
</dbReference>
<dbReference type="PROSITE" id="PS51419">
    <property type="entry name" value="RAB"/>
    <property type="match status" value="1"/>
</dbReference>
<keyword evidence="3" id="KW-0342">GTP-binding</keyword>
<feature type="region of interest" description="Disordered" evidence="5">
    <location>
        <begin position="172"/>
        <end position="197"/>
    </location>
</feature>
<evidence type="ECO:0000313" key="7">
    <source>
        <dbReference type="Proteomes" id="UP000816034"/>
    </source>
</evidence>
<dbReference type="NCBIfam" id="TIGR00231">
    <property type="entry name" value="small_GTP"/>
    <property type="match status" value="1"/>
</dbReference>
<dbReference type="SMART" id="SM00175">
    <property type="entry name" value="RAB"/>
    <property type="match status" value="1"/>
</dbReference>
<dbReference type="EMBL" id="PYSW02000006">
    <property type="protein sequence ID" value="KAG2391802.1"/>
    <property type="molecule type" value="Genomic_DNA"/>
</dbReference>
<evidence type="ECO:0000256" key="5">
    <source>
        <dbReference type="SAM" id="MobiDB-lite"/>
    </source>
</evidence>
<dbReference type="AlphaFoldDB" id="A0AA88H201"/>
<protein>
    <recommendedName>
        <fullName evidence="8">Rab family small GTPase</fullName>
    </recommendedName>
</protein>
<sequence>MDSDYDVICKLLVIGDSSVGKSCMLLRYSDDRFLENHMATIGVDFKLKKETVGNYKAKIQIWDTGSITAGYYKGAQGVLIVYDVTNRESFEHVKSWYDEVKQNTQEGVCIIMCGNKADIEKDRVVPTAEGEKLANQLGIAFFETSAKTSDNIHIAFRKLIESCIKKQALGKKNLSSSPNTTALNDNEKKPTEHGCCG</sequence>
<dbReference type="Pfam" id="PF00071">
    <property type="entry name" value="Ras"/>
    <property type="match status" value="1"/>
</dbReference>
<dbReference type="SMART" id="SM00173">
    <property type="entry name" value="RAS"/>
    <property type="match status" value="1"/>
</dbReference>
<keyword evidence="2" id="KW-0547">Nucleotide-binding</keyword>
<dbReference type="InterPro" id="IPR005225">
    <property type="entry name" value="Small_GTP-bd"/>
</dbReference>
<dbReference type="Proteomes" id="UP000816034">
    <property type="component" value="Unassembled WGS sequence"/>
</dbReference>
<feature type="compositionally biased region" description="Polar residues" evidence="5">
    <location>
        <begin position="173"/>
        <end position="184"/>
    </location>
</feature>
<dbReference type="CDD" id="cd00154">
    <property type="entry name" value="Rab"/>
    <property type="match status" value="1"/>
</dbReference>
<reference evidence="6 7" key="1">
    <citation type="journal article" date="2018" name="BMC Genomics">
        <title>The genome of Naegleria lovaniensis, the basis for a comparative approach to unravel pathogenicity factors of the human pathogenic amoeba N. fowleri.</title>
        <authorList>
            <person name="Liechti N."/>
            <person name="Schurch N."/>
            <person name="Bruggmann R."/>
            <person name="Wittwer M."/>
        </authorList>
    </citation>
    <scope>NUCLEOTIDE SEQUENCE [LARGE SCALE GENOMIC DNA]</scope>
    <source>
        <strain evidence="6 7">ATCC 30569</strain>
    </source>
</reference>
<dbReference type="SUPFAM" id="SSF52540">
    <property type="entry name" value="P-loop containing nucleoside triphosphate hydrolases"/>
    <property type="match status" value="1"/>
</dbReference>
<evidence type="ECO:0000256" key="1">
    <source>
        <dbReference type="ARBA" id="ARBA00006270"/>
    </source>
</evidence>
<accession>A0AA88H201</accession>
<dbReference type="GO" id="GO:0003924">
    <property type="term" value="F:GTPase activity"/>
    <property type="evidence" value="ECO:0007669"/>
    <property type="project" value="InterPro"/>
</dbReference>
<dbReference type="GeneID" id="68105740"/>
<keyword evidence="4" id="KW-0449">Lipoprotein</keyword>
<keyword evidence="7" id="KW-1185">Reference proteome</keyword>
<dbReference type="PANTHER" id="PTHR47980">
    <property type="entry name" value="LD44762P"/>
    <property type="match status" value="1"/>
</dbReference>
<feature type="compositionally biased region" description="Basic and acidic residues" evidence="5">
    <location>
        <begin position="185"/>
        <end position="197"/>
    </location>
</feature>
<evidence type="ECO:0000256" key="4">
    <source>
        <dbReference type="ARBA" id="ARBA00023288"/>
    </source>
</evidence>
<dbReference type="InterPro" id="IPR027417">
    <property type="entry name" value="P-loop_NTPase"/>
</dbReference>
<dbReference type="GO" id="GO:0005525">
    <property type="term" value="F:GTP binding"/>
    <property type="evidence" value="ECO:0007669"/>
    <property type="project" value="UniProtKB-KW"/>
</dbReference>
<comment type="caution">
    <text evidence="6">The sequence shown here is derived from an EMBL/GenBank/DDBJ whole genome shotgun (WGS) entry which is preliminary data.</text>
</comment>